<proteinExistence type="predicted"/>
<dbReference type="EMBL" id="CATWAF010000004">
    <property type="protein sequence ID" value="CAJ0699222.1"/>
    <property type="molecule type" value="Genomic_DNA"/>
</dbReference>
<evidence type="ECO:0000313" key="1">
    <source>
        <dbReference type="EMBL" id="CAJ0699222.1"/>
    </source>
</evidence>
<reference evidence="1 2" key="1">
    <citation type="submission" date="2023-07" db="EMBL/GenBank/DDBJ databases">
        <authorList>
            <person name="Peeters C."/>
        </authorList>
    </citation>
    <scope>NUCLEOTIDE SEQUENCE [LARGE SCALE GENOMIC DNA]</scope>
    <source>
        <strain evidence="1 2">LMG 18091</strain>
    </source>
</reference>
<name>A0AAD2B9M3_9RALS</name>
<organism evidence="1 2">
    <name type="scientific">Ralstonia wenshanensis</name>
    <dbReference type="NCBI Taxonomy" id="2842456"/>
    <lineage>
        <taxon>Bacteria</taxon>
        <taxon>Pseudomonadati</taxon>
        <taxon>Pseudomonadota</taxon>
        <taxon>Betaproteobacteria</taxon>
        <taxon>Burkholderiales</taxon>
        <taxon>Burkholderiaceae</taxon>
        <taxon>Ralstonia</taxon>
    </lineage>
</organism>
<dbReference type="Proteomes" id="UP001189915">
    <property type="component" value="Unassembled WGS sequence"/>
</dbReference>
<keyword evidence="2" id="KW-1185">Reference proteome</keyword>
<sequence>MYDVPELAPTEAIQALLGCYAVMGEMLDTLRHELLPSN</sequence>
<accession>A0AAD2B9M3</accession>
<gene>
    <name evidence="1" type="ORF">LMG18091_02880</name>
</gene>
<evidence type="ECO:0000313" key="2">
    <source>
        <dbReference type="Proteomes" id="UP001189915"/>
    </source>
</evidence>
<comment type="caution">
    <text evidence="1">The sequence shown here is derived from an EMBL/GenBank/DDBJ whole genome shotgun (WGS) entry which is preliminary data.</text>
</comment>
<dbReference type="AlphaFoldDB" id="A0AAD2B9M3"/>
<protein>
    <submittedName>
        <fullName evidence="1">Uncharacterized protein</fullName>
    </submittedName>
</protein>